<comment type="caution">
    <text evidence="9">The sequence shown here is derived from an EMBL/GenBank/DDBJ whole genome shotgun (WGS) entry which is preliminary data.</text>
</comment>
<dbReference type="InterPro" id="IPR006224">
    <property type="entry name" value="PsdUridine_synth_RluA-like_CS"/>
</dbReference>
<dbReference type="GO" id="GO:0160140">
    <property type="term" value="F:23S rRNA pseudouridine(1911/1915/1917) synthase activity"/>
    <property type="evidence" value="ECO:0007669"/>
    <property type="project" value="UniProtKB-EC"/>
</dbReference>
<name>A0A8G2BMV1_9PROT</name>
<dbReference type="CDD" id="cd00165">
    <property type="entry name" value="S4"/>
    <property type="match status" value="1"/>
</dbReference>
<dbReference type="Gene3D" id="3.30.2350.10">
    <property type="entry name" value="Pseudouridine synthase"/>
    <property type="match status" value="1"/>
</dbReference>
<evidence type="ECO:0000256" key="4">
    <source>
        <dbReference type="ARBA" id="ARBA00036882"/>
    </source>
</evidence>
<accession>A0A8G2BMV1</accession>
<comment type="similarity">
    <text evidence="1 7">Belongs to the pseudouridine synthase RluA family.</text>
</comment>
<sequence>MVPLMSDDPILSDADALAPDAEILVVEASGDVLAALPADRLDRWLAGAVERLEEAPLLSRSRLKSLIQQGNVSDGATTITDPSAAVKLGAQYRITLPPPEDAEPEGQDLPLTVLFEDADLIVIDKPAGMTVHPAPGSPRDTLVNALISHCGDSLSGIGGVRRPGIVHRIDKDTSGLLVVAKTDRAHAALAARFAAHDIDRAYRAVCFGHPVPPAGTIDAPVGRHPKDRKRMAVVSEAKGRYAVTHYRSLERPDGAALLECRLETGRTHQIRVHLSHIGHPLIGDPVYGRGHGGRVSRIPAGAREAVRHFPRQALHAAVLGFDHPVTGKPLSFESPLPEDLITLLRALRGA</sequence>
<dbReference type="GO" id="GO:0000455">
    <property type="term" value="P:enzyme-directed rRNA pseudouridine synthesis"/>
    <property type="evidence" value="ECO:0007669"/>
    <property type="project" value="TreeGrafter"/>
</dbReference>
<evidence type="ECO:0000313" key="10">
    <source>
        <dbReference type="Proteomes" id="UP000198615"/>
    </source>
</evidence>
<gene>
    <name evidence="9" type="ORF">SAMN05660686_04720</name>
</gene>
<dbReference type="Proteomes" id="UP000198615">
    <property type="component" value="Unassembled WGS sequence"/>
</dbReference>
<proteinExistence type="inferred from homology"/>
<evidence type="ECO:0000256" key="6">
    <source>
        <dbReference type="PIRSR" id="PIRSR606225-1"/>
    </source>
</evidence>
<dbReference type="FunFam" id="3.30.2350.10:FF:000006">
    <property type="entry name" value="Pseudouridine synthase"/>
    <property type="match status" value="1"/>
</dbReference>
<dbReference type="PANTHER" id="PTHR21600">
    <property type="entry name" value="MITOCHONDRIAL RNA PSEUDOURIDINE SYNTHASE"/>
    <property type="match status" value="1"/>
</dbReference>
<organism evidence="9 10">
    <name type="scientific">Thalassobaculum litoreum DSM 18839</name>
    <dbReference type="NCBI Taxonomy" id="1123362"/>
    <lineage>
        <taxon>Bacteria</taxon>
        <taxon>Pseudomonadati</taxon>
        <taxon>Pseudomonadota</taxon>
        <taxon>Alphaproteobacteria</taxon>
        <taxon>Rhodospirillales</taxon>
        <taxon>Thalassobaculaceae</taxon>
        <taxon>Thalassobaculum</taxon>
    </lineage>
</organism>
<feature type="domain" description="Pseudouridine synthase RsuA/RluA-like" evidence="8">
    <location>
        <begin position="119"/>
        <end position="276"/>
    </location>
</feature>
<dbReference type="PROSITE" id="PS01129">
    <property type="entry name" value="PSI_RLU"/>
    <property type="match status" value="1"/>
</dbReference>
<dbReference type="InterPro" id="IPR020103">
    <property type="entry name" value="PsdUridine_synth_cat_dom_sf"/>
</dbReference>
<keyword evidence="3 7" id="KW-0413">Isomerase</keyword>
<dbReference type="EMBL" id="FNBW01000020">
    <property type="protein sequence ID" value="SDG52520.1"/>
    <property type="molecule type" value="Genomic_DNA"/>
</dbReference>
<dbReference type="GO" id="GO:0003723">
    <property type="term" value="F:RNA binding"/>
    <property type="evidence" value="ECO:0007669"/>
    <property type="project" value="UniProtKB-KW"/>
</dbReference>
<dbReference type="Gene3D" id="3.10.290.10">
    <property type="entry name" value="RNA-binding S4 domain"/>
    <property type="match status" value="1"/>
</dbReference>
<dbReference type="EC" id="5.4.99.-" evidence="7"/>
<comment type="function">
    <text evidence="5">Responsible for synthesis of pseudouridine from uracil at positions 1911, 1915 and 1917 in 23S ribosomal RNA.</text>
</comment>
<feature type="active site" evidence="6">
    <location>
        <position position="170"/>
    </location>
</feature>
<evidence type="ECO:0000256" key="2">
    <source>
        <dbReference type="ARBA" id="ARBA00022884"/>
    </source>
</evidence>
<protein>
    <recommendedName>
        <fullName evidence="7">Pseudouridine synthase</fullName>
        <ecNumber evidence="7">5.4.99.-</ecNumber>
    </recommendedName>
</protein>
<reference evidence="9 10" key="1">
    <citation type="submission" date="2016-10" db="EMBL/GenBank/DDBJ databases">
        <authorList>
            <person name="Varghese N."/>
            <person name="Submissions S."/>
        </authorList>
    </citation>
    <scope>NUCLEOTIDE SEQUENCE [LARGE SCALE GENOMIC DNA]</scope>
    <source>
        <strain evidence="9 10">DSM 18839</strain>
    </source>
</reference>
<evidence type="ECO:0000256" key="7">
    <source>
        <dbReference type="RuleBase" id="RU362028"/>
    </source>
</evidence>
<dbReference type="PANTHER" id="PTHR21600:SF44">
    <property type="entry name" value="RIBOSOMAL LARGE SUBUNIT PSEUDOURIDINE SYNTHASE D"/>
    <property type="match status" value="1"/>
</dbReference>
<dbReference type="OrthoDB" id="9807829at2"/>
<evidence type="ECO:0000259" key="8">
    <source>
        <dbReference type="Pfam" id="PF00849"/>
    </source>
</evidence>
<dbReference type="AlphaFoldDB" id="A0A8G2BMV1"/>
<dbReference type="CDD" id="cd02869">
    <property type="entry name" value="PseudoU_synth_RluA_like"/>
    <property type="match status" value="1"/>
</dbReference>
<dbReference type="InterPro" id="IPR006145">
    <property type="entry name" value="PsdUridine_synth_RsuA/RluA"/>
</dbReference>
<dbReference type="SUPFAM" id="SSF55120">
    <property type="entry name" value="Pseudouridine synthase"/>
    <property type="match status" value="1"/>
</dbReference>
<dbReference type="InterPro" id="IPR050188">
    <property type="entry name" value="RluA_PseudoU_synthase"/>
</dbReference>
<evidence type="ECO:0000256" key="5">
    <source>
        <dbReference type="ARBA" id="ARBA00056072"/>
    </source>
</evidence>
<evidence type="ECO:0000313" key="9">
    <source>
        <dbReference type="EMBL" id="SDG52520.1"/>
    </source>
</evidence>
<dbReference type="InterPro" id="IPR006225">
    <property type="entry name" value="PsdUridine_synth_RluC/D"/>
</dbReference>
<evidence type="ECO:0000256" key="3">
    <source>
        <dbReference type="ARBA" id="ARBA00023235"/>
    </source>
</evidence>
<dbReference type="NCBIfam" id="TIGR00005">
    <property type="entry name" value="rluA_subfam"/>
    <property type="match status" value="1"/>
</dbReference>
<keyword evidence="2" id="KW-0694">RNA-binding</keyword>
<comment type="catalytic activity">
    <reaction evidence="4">
        <text>uridine(1911/1915/1917) in 23S rRNA = pseudouridine(1911/1915/1917) in 23S rRNA</text>
        <dbReference type="Rhea" id="RHEA:42524"/>
        <dbReference type="Rhea" id="RHEA-COMP:10097"/>
        <dbReference type="Rhea" id="RHEA-COMP:10098"/>
        <dbReference type="ChEBI" id="CHEBI:65314"/>
        <dbReference type="ChEBI" id="CHEBI:65315"/>
        <dbReference type="EC" id="5.4.99.23"/>
    </reaction>
</comment>
<evidence type="ECO:0000256" key="1">
    <source>
        <dbReference type="ARBA" id="ARBA00010876"/>
    </source>
</evidence>
<dbReference type="InterPro" id="IPR036986">
    <property type="entry name" value="S4_RNA-bd_sf"/>
</dbReference>
<dbReference type="Pfam" id="PF00849">
    <property type="entry name" value="PseudoU_synth_2"/>
    <property type="match status" value="1"/>
</dbReference>
<keyword evidence="10" id="KW-1185">Reference proteome</keyword>
<comment type="catalytic activity">
    <reaction evidence="7">
        <text>a uridine in RNA = a pseudouridine in RNA</text>
        <dbReference type="Rhea" id="RHEA:48348"/>
        <dbReference type="Rhea" id="RHEA-COMP:12068"/>
        <dbReference type="Rhea" id="RHEA-COMP:12069"/>
        <dbReference type="ChEBI" id="CHEBI:65314"/>
        <dbReference type="ChEBI" id="CHEBI:65315"/>
    </reaction>
</comment>